<sequence>MNFQSPSRVPTSLGIYHSRRETSVSPTNSSVWSMPVTPVDSPTAYRVHAYEPYPSSLSDARHLPYPSPPTPYTYYPKPNVTLPPFSTLLPKEDRSLQLFQRAPNHHIRPPTPDAGTPIFHQHDFTGRASSSSLRRPPSALSLELPYAKRRKADPESDQYLGRLEGNKARCMFLLENDPDAGGESGCCAYVARSDMVRRHIRAVHLKLKNNVCRFCKRGFASKGTLETHETLHTGEQPHKCPECEKTFNDPSKRHNHRVNVHGYVPKQIRPSDHPARLSKRKAPRDTDFVQSSAPFAQ</sequence>
<dbReference type="GO" id="GO:0000981">
    <property type="term" value="F:DNA-binding transcription factor activity, RNA polymerase II-specific"/>
    <property type="evidence" value="ECO:0007669"/>
    <property type="project" value="TreeGrafter"/>
</dbReference>
<feature type="domain" description="C2H2-type" evidence="7">
    <location>
        <begin position="238"/>
        <end position="261"/>
    </location>
</feature>
<evidence type="ECO:0000256" key="1">
    <source>
        <dbReference type="ARBA" id="ARBA00022723"/>
    </source>
</evidence>
<dbReference type="GO" id="GO:0045944">
    <property type="term" value="P:positive regulation of transcription by RNA polymerase II"/>
    <property type="evidence" value="ECO:0007669"/>
    <property type="project" value="TreeGrafter"/>
</dbReference>
<name>A0A9P6HIW6_9AGAM</name>
<dbReference type="PROSITE" id="PS00028">
    <property type="entry name" value="ZINC_FINGER_C2H2_1"/>
    <property type="match status" value="2"/>
</dbReference>
<feature type="region of interest" description="Disordered" evidence="6">
    <location>
        <begin position="1"/>
        <end position="32"/>
    </location>
</feature>
<evidence type="ECO:0000259" key="7">
    <source>
        <dbReference type="PROSITE" id="PS50157"/>
    </source>
</evidence>
<dbReference type="InterPro" id="IPR050329">
    <property type="entry name" value="GLI_C2H2-zinc-finger"/>
</dbReference>
<evidence type="ECO:0000256" key="5">
    <source>
        <dbReference type="PROSITE-ProRule" id="PRU00042"/>
    </source>
</evidence>
<feature type="domain" description="C2H2-type" evidence="7">
    <location>
        <begin position="210"/>
        <end position="237"/>
    </location>
</feature>
<dbReference type="GO" id="GO:0000978">
    <property type="term" value="F:RNA polymerase II cis-regulatory region sequence-specific DNA binding"/>
    <property type="evidence" value="ECO:0007669"/>
    <property type="project" value="TreeGrafter"/>
</dbReference>
<evidence type="ECO:0000256" key="4">
    <source>
        <dbReference type="ARBA" id="ARBA00022833"/>
    </source>
</evidence>
<dbReference type="Gene3D" id="3.30.160.60">
    <property type="entry name" value="Classic Zinc Finger"/>
    <property type="match status" value="2"/>
</dbReference>
<dbReference type="GO" id="GO:0000122">
    <property type="term" value="P:negative regulation of transcription by RNA polymerase II"/>
    <property type="evidence" value="ECO:0007669"/>
    <property type="project" value="TreeGrafter"/>
</dbReference>
<keyword evidence="4" id="KW-0862">Zinc</keyword>
<keyword evidence="2" id="KW-0677">Repeat</keyword>
<feature type="compositionally biased region" description="Polar residues" evidence="6">
    <location>
        <begin position="1"/>
        <end position="10"/>
    </location>
</feature>
<dbReference type="PANTHER" id="PTHR19818:SF139">
    <property type="entry name" value="PAIR-RULE PROTEIN ODD-PAIRED"/>
    <property type="match status" value="1"/>
</dbReference>
<dbReference type="Proteomes" id="UP000736335">
    <property type="component" value="Unassembled WGS sequence"/>
</dbReference>
<dbReference type="InterPro" id="IPR036236">
    <property type="entry name" value="Znf_C2H2_sf"/>
</dbReference>
<dbReference type="EMBL" id="WIUZ02000004">
    <property type="protein sequence ID" value="KAF9788222.1"/>
    <property type="molecule type" value="Genomic_DNA"/>
</dbReference>
<evidence type="ECO:0000256" key="6">
    <source>
        <dbReference type="SAM" id="MobiDB-lite"/>
    </source>
</evidence>
<dbReference type="GO" id="GO:0008270">
    <property type="term" value="F:zinc ion binding"/>
    <property type="evidence" value="ECO:0007669"/>
    <property type="project" value="UniProtKB-KW"/>
</dbReference>
<evidence type="ECO:0000313" key="8">
    <source>
        <dbReference type="EMBL" id="KAF9788222.1"/>
    </source>
</evidence>
<comment type="caution">
    <text evidence="8">The sequence shown here is derived from an EMBL/GenBank/DDBJ whole genome shotgun (WGS) entry which is preliminary data.</text>
</comment>
<gene>
    <name evidence="8" type="ORF">BJ322DRAFT_616620</name>
</gene>
<feature type="compositionally biased region" description="Polar residues" evidence="6">
    <location>
        <begin position="23"/>
        <end position="32"/>
    </location>
</feature>
<evidence type="ECO:0000313" key="9">
    <source>
        <dbReference type="Proteomes" id="UP000736335"/>
    </source>
</evidence>
<feature type="region of interest" description="Disordered" evidence="6">
    <location>
        <begin position="266"/>
        <end position="297"/>
    </location>
</feature>
<protein>
    <recommendedName>
        <fullName evidence="7">C2H2-type domain-containing protein</fullName>
    </recommendedName>
</protein>
<reference evidence="8" key="1">
    <citation type="journal article" date="2020" name="Nat. Commun.">
        <title>Large-scale genome sequencing of mycorrhizal fungi provides insights into the early evolution of symbiotic traits.</title>
        <authorList>
            <person name="Miyauchi S."/>
            <person name="Kiss E."/>
            <person name="Kuo A."/>
            <person name="Drula E."/>
            <person name="Kohler A."/>
            <person name="Sanchez-Garcia M."/>
            <person name="Morin E."/>
            <person name="Andreopoulos B."/>
            <person name="Barry K.W."/>
            <person name="Bonito G."/>
            <person name="Buee M."/>
            <person name="Carver A."/>
            <person name="Chen C."/>
            <person name="Cichocki N."/>
            <person name="Clum A."/>
            <person name="Culley D."/>
            <person name="Crous P.W."/>
            <person name="Fauchery L."/>
            <person name="Girlanda M."/>
            <person name="Hayes R.D."/>
            <person name="Keri Z."/>
            <person name="LaButti K."/>
            <person name="Lipzen A."/>
            <person name="Lombard V."/>
            <person name="Magnuson J."/>
            <person name="Maillard F."/>
            <person name="Murat C."/>
            <person name="Nolan M."/>
            <person name="Ohm R.A."/>
            <person name="Pangilinan J."/>
            <person name="Pereira M.F."/>
            <person name="Perotto S."/>
            <person name="Peter M."/>
            <person name="Pfister S."/>
            <person name="Riley R."/>
            <person name="Sitrit Y."/>
            <person name="Stielow J.B."/>
            <person name="Szollosi G."/>
            <person name="Zifcakova L."/>
            <person name="Stursova M."/>
            <person name="Spatafora J.W."/>
            <person name="Tedersoo L."/>
            <person name="Vaario L.M."/>
            <person name="Yamada A."/>
            <person name="Yan M."/>
            <person name="Wang P."/>
            <person name="Xu J."/>
            <person name="Bruns T."/>
            <person name="Baldrian P."/>
            <person name="Vilgalys R."/>
            <person name="Dunand C."/>
            <person name="Henrissat B."/>
            <person name="Grigoriev I.V."/>
            <person name="Hibbett D."/>
            <person name="Nagy L.G."/>
            <person name="Martin F.M."/>
        </authorList>
    </citation>
    <scope>NUCLEOTIDE SEQUENCE</scope>
    <source>
        <strain evidence="8">UH-Tt-Lm1</strain>
    </source>
</reference>
<keyword evidence="9" id="KW-1185">Reference proteome</keyword>
<dbReference type="SMART" id="SM00355">
    <property type="entry name" value="ZnF_C2H2"/>
    <property type="match status" value="2"/>
</dbReference>
<dbReference type="PROSITE" id="PS50157">
    <property type="entry name" value="ZINC_FINGER_C2H2_2"/>
    <property type="match status" value="2"/>
</dbReference>
<dbReference type="GO" id="GO:0005634">
    <property type="term" value="C:nucleus"/>
    <property type="evidence" value="ECO:0007669"/>
    <property type="project" value="UniProtKB-ARBA"/>
</dbReference>
<reference evidence="8" key="2">
    <citation type="submission" date="2020-11" db="EMBL/GenBank/DDBJ databases">
        <authorList>
            <consortium name="DOE Joint Genome Institute"/>
            <person name="Kuo A."/>
            <person name="Miyauchi S."/>
            <person name="Kiss E."/>
            <person name="Drula E."/>
            <person name="Kohler A."/>
            <person name="Sanchez-Garcia M."/>
            <person name="Andreopoulos B."/>
            <person name="Barry K.W."/>
            <person name="Bonito G."/>
            <person name="Buee M."/>
            <person name="Carver A."/>
            <person name="Chen C."/>
            <person name="Cichocki N."/>
            <person name="Clum A."/>
            <person name="Culley D."/>
            <person name="Crous P.W."/>
            <person name="Fauchery L."/>
            <person name="Girlanda M."/>
            <person name="Hayes R."/>
            <person name="Keri Z."/>
            <person name="Labutti K."/>
            <person name="Lipzen A."/>
            <person name="Lombard V."/>
            <person name="Magnuson J."/>
            <person name="Maillard F."/>
            <person name="Morin E."/>
            <person name="Murat C."/>
            <person name="Nolan M."/>
            <person name="Ohm R."/>
            <person name="Pangilinan J."/>
            <person name="Pereira M."/>
            <person name="Perotto S."/>
            <person name="Peter M."/>
            <person name="Riley R."/>
            <person name="Sitrit Y."/>
            <person name="Stielow B."/>
            <person name="Szollosi G."/>
            <person name="Zifcakova L."/>
            <person name="Stursova M."/>
            <person name="Spatafora J.W."/>
            <person name="Tedersoo L."/>
            <person name="Vaario L.-M."/>
            <person name="Yamada A."/>
            <person name="Yan M."/>
            <person name="Wang P."/>
            <person name="Xu J."/>
            <person name="Bruns T."/>
            <person name="Baldrian P."/>
            <person name="Vilgalys R."/>
            <person name="Henrissat B."/>
            <person name="Grigoriev I.V."/>
            <person name="Hibbett D."/>
            <person name="Nagy L.G."/>
            <person name="Martin F.M."/>
        </authorList>
    </citation>
    <scope>NUCLEOTIDE SEQUENCE</scope>
    <source>
        <strain evidence="8">UH-Tt-Lm1</strain>
    </source>
</reference>
<dbReference type="PANTHER" id="PTHR19818">
    <property type="entry name" value="ZINC FINGER PROTEIN ZIC AND GLI"/>
    <property type="match status" value="1"/>
</dbReference>
<dbReference type="SUPFAM" id="SSF57667">
    <property type="entry name" value="beta-beta-alpha zinc fingers"/>
    <property type="match status" value="1"/>
</dbReference>
<dbReference type="InterPro" id="IPR013087">
    <property type="entry name" value="Znf_C2H2_type"/>
</dbReference>
<accession>A0A9P6HIW6</accession>
<evidence type="ECO:0000256" key="2">
    <source>
        <dbReference type="ARBA" id="ARBA00022737"/>
    </source>
</evidence>
<proteinExistence type="predicted"/>
<feature type="compositionally biased region" description="Polar residues" evidence="6">
    <location>
        <begin position="288"/>
        <end position="297"/>
    </location>
</feature>
<organism evidence="8 9">
    <name type="scientific">Thelephora terrestris</name>
    <dbReference type="NCBI Taxonomy" id="56493"/>
    <lineage>
        <taxon>Eukaryota</taxon>
        <taxon>Fungi</taxon>
        <taxon>Dikarya</taxon>
        <taxon>Basidiomycota</taxon>
        <taxon>Agaricomycotina</taxon>
        <taxon>Agaricomycetes</taxon>
        <taxon>Thelephorales</taxon>
        <taxon>Thelephoraceae</taxon>
        <taxon>Thelephora</taxon>
    </lineage>
</organism>
<dbReference type="OrthoDB" id="654211at2759"/>
<keyword evidence="3 5" id="KW-0863">Zinc-finger</keyword>
<dbReference type="AlphaFoldDB" id="A0A9P6HIW6"/>
<keyword evidence="1" id="KW-0479">Metal-binding</keyword>
<evidence type="ECO:0000256" key="3">
    <source>
        <dbReference type="ARBA" id="ARBA00022771"/>
    </source>
</evidence>